<evidence type="ECO:0000256" key="3">
    <source>
        <dbReference type="ARBA" id="ARBA00022452"/>
    </source>
</evidence>
<dbReference type="InterPro" id="IPR012910">
    <property type="entry name" value="Plug_dom"/>
</dbReference>
<dbReference type="InterPro" id="IPR039426">
    <property type="entry name" value="TonB-dep_rcpt-like"/>
</dbReference>
<dbReference type="InterPro" id="IPR037066">
    <property type="entry name" value="Plug_dom_sf"/>
</dbReference>
<comment type="caution">
    <text evidence="16">The sequence shown here is derived from an EMBL/GenBank/DDBJ whole genome shotgun (WGS) entry which is preliminary data.</text>
</comment>
<dbReference type="EMBL" id="JAUKUC010000001">
    <property type="protein sequence ID" value="MDO1512564.1"/>
    <property type="molecule type" value="Genomic_DNA"/>
</dbReference>
<dbReference type="SUPFAM" id="SSF56935">
    <property type="entry name" value="Porins"/>
    <property type="match status" value="1"/>
</dbReference>
<evidence type="ECO:0000256" key="1">
    <source>
        <dbReference type="ARBA" id="ARBA00004571"/>
    </source>
</evidence>
<evidence type="ECO:0000256" key="2">
    <source>
        <dbReference type="ARBA" id="ARBA00022448"/>
    </source>
</evidence>
<dbReference type="Gene3D" id="2.170.130.10">
    <property type="entry name" value="TonB-dependent receptor, plug domain"/>
    <property type="match status" value="1"/>
</dbReference>
<dbReference type="Pfam" id="PF00593">
    <property type="entry name" value="TonB_dep_Rec_b-barrel"/>
    <property type="match status" value="1"/>
</dbReference>
<evidence type="ECO:0000256" key="13">
    <source>
        <dbReference type="RuleBase" id="RU003357"/>
    </source>
</evidence>
<keyword evidence="17" id="KW-1185">Reference proteome</keyword>
<gene>
    <name evidence="16" type="ORF">Q2T41_07845</name>
</gene>
<dbReference type="InterPro" id="IPR036942">
    <property type="entry name" value="Beta-barrel_TonB_sf"/>
</dbReference>
<dbReference type="Gene3D" id="2.40.170.20">
    <property type="entry name" value="TonB-dependent receptor, beta-barrel domain"/>
    <property type="match status" value="1"/>
</dbReference>
<dbReference type="PROSITE" id="PS52016">
    <property type="entry name" value="TONB_DEPENDENT_REC_3"/>
    <property type="match status" value="1"/>
</dbReference>
<evidence type="ECO:0000256" key="12">
    <source>
        <dbReference type="PROSITE-ProRule" id="PRU01360"/>
    </source>
</evidence>
<keyword evidence="7" id="KW-0408">Iron</keyword>
<keyword evidence="4" id="KW-0410">Iron transport</keyword>
<evidence type="ECO:0000256" key="5">
    <source>
        <dbReference type="ARBA" id="ARBA00022692"/>
    </source>
</evidence>
<evidence type="ECO:0000313" key="17">
    <source>
        <dbReference type="Proteomes" id="UP001168579"/>
    </source>
</evidence>
<dbReference type="PANTHER" id="PTHR32552">
    <property type="entry name" value="FERRICHROME IRON RECEPTOR-RELATED"/>
    <property type="match status" value="1"/>
</dbReference>
<keyword evidence="2 12" id="KW-0813">Transport</keyword>
<keyword evidence="6" id="KW-0732">Signal</keyword>
<feature type="domain" description="TonB-dependent receptor plug" evidence="15">
    <location>
        <begin position="47"/>
        <end position="155"/>
    </location>
</feature>
<keyword evidence="16" id="KW-0675">Receptor</keyword>
<keyword evidence="8" id="KW-0406">Ion transport</keyword>
<evidence type="ECO:0000259" key="15">
    <source>
        <dbReference type="Pfam" id="PF07715"/>
    </source>
</evidence>
<evidence type="ECO:0000313" key="16">
    <source>
        <dbReference type="EMBL" id="MDO1512564.1"/>
    </source>
</evidence>
<reference evidence="16" key="1">
    <citation type="journal article" date="2014" name="Int. J. Syst. Evol. Microbiol.">
        <title>Complete genome of a new Firmicutes species belonging to the dominant human colonic microbiota ('Ruminococcus bicirculans') reveals two chromosomes and a selective capacity to utilize plant glucans.</title>
        <authorList>
            <consortium name="NISC Comparative Sequencing Program"/>
            <person name="Wegmann U."/>
            <person name="Louis P."/>
            <person name="Goesmann A."/>
            <person name="Henrissat B."/>
            <person name="Duncan S.H."/>
            <person name="Flint H.J."/>
        </authorList>
    </citation>
    <scope>NUCLEOTIDE SEQUENCE</scope>
    <source>
        <strain evidence="16">CECT 8869</strain>
    </source>
</reference>
<evidence type="ECO:0000256" key="9">
    <source>
        <dbReference type="ARBA" id="ARBA00023077"/>
    </source>
</evidence>
<accession>A0ABT8RQD1</accession>
<evidence type="ECO:0000256" key="6">
    <source>
        <dbReference type="ARBA" id="ARBA00022729"/>
    </source>
</evidence>
<dbReference type="PANTHER" id="PTHR32552:SF68">
    <property type="entry name" value="FERRICHROME OUTER MEMBRANE TRANSPORTER_PHAGE RECEPTOR"/>
    <property type="match status" value="1"/>
</dbReference>
<organism evidence="16 17">
    <name type="scientific">Maribacter confluentis</name>
    <dbReference type="NCBI Taxonomy" id="1656093"/>
    <lineage>
        <taxon>Bacteria</taxon>
        <taxon>Pseudomonadati</taxon>
        <taxon>Bacteroidota</taxon>
        <taxon>Flavobacteriia</taxon>
        <taxon>Flavobacteriales</taxon>
        <taxon>Flavobacteriaceae</taxon>
        <taxon>Maribacter</taxon>
    </lineage>
</organism>
<protein>
    <submittedName>
        <fullName evidence="16">TonB-dependent receptor</fullName>
    </submittedName>
</protein>
<name>A0ABT8RQD1_9FLAO</name>
<evidence type="ECO:0000256" key="8">
    <source>
        <dbReference type="ARBA" id="ARBA00023065"/>
    </source>
</evidence>
<evidence type="ECO:0000259" key="14">
    <source>
        <dbReference type="Pfam" id="PF00593"/>
    </source>
</evidence>
<comment type="subcellular location">
    <subcellularLocation>
        <location evidence="1 12">Cell outer membrane</location>
        <topology evidence="1 12">Multi-pass membrane protein</topology>
    </subcellularLocation>
</comment>
<keyword evidence="5 12" id="KW-0812">Transmembrane</keyword>
<keyword evidence="9 13" id="KW-0798">TonB box</keyword>
<evidence type="ECO:0000256" key="4">
    <source>
        <dbReference type="ARBA" id="ARBA00022496"/>
    </source>
</evidence>
<dbReference type="Pfam" id="PF07715">
    <property type="entry name" value="Plug"/>
    <property type="match status" value="1"/>
</dbReference>
<keyword evidence="10 12" id="KW-0472">Membrane</keyword>
<feature type="domain" description="TonB-dependent receptor-like beta-barrel" evidence="14">
    <location>
        <begin position="251"/>
        <end position="676"/>
    </location>
</feature>
<dbReference type="RefSeq" id="WP_304435624.1">
    <property type="nucleotide sequence ID" value="NZ_JAUKUC010000001.1"/>
</dbReference>
<dbReference type="Proteomes" id="UP001168579">
    <property type="component" value="Unassembled WGS sequence"/>
</dbReference>
<reference evidence="16" key="2">
    <citation type="submission" date="2023-06" db="EMBL/GenBank/DDBJ databases">
        <authorList>
            <person name="Lucena T."/>
            <person name="Sun Q."/>
        </authorList>
    </citation>
    <scope>NUCLEOTIDE SEQUENCE</scope>
    <source>
        <strain evidence="16">CECT 8869</strain>
    </source>
</reference>
<dbReference type="InterPro" id="IPR000531">
    <property type="entry name" value="Beta-barrel_TonB"/>
</dbReference>
<keyword evidence="3 12" id="KW-1134">Transmembrane beta strand</keyword>
<sequence>MKPVIFTIVAFFTFNLGLLAQEQEIDSLQGSKVVLDEVFVSALRVTKSSPVTFSNLTKEEIKPRNLGQDIPVLMNFLPSVVTTTDAGAGVGYTGIRVRGSDATRVNVTINGVPYNDAESQGTFWVNMPDFASSTESLQLQRGVGTSTNGAGAFGASLNVLTDGFSQEAYGQISTSVGSYNTLRNNLKFSTGMLNDQVEISGRLSKINSDGYIDRARSDLDSYFLQGAYKDDNTLVKALLFGGHEITYQAWYGIDAETLKEDRTFNPSGIYTDENGNTQFHDNEVDNYKQDHAQLLWNEQISNEWSTNLALHYTRGRGYFEQYKEDDDFATYGFEPITVNGEEITETDIIRRRWLDNDFYGTVFSANYKKEKLDLIIGGGLNKYEGDHFGEVIWARYASNSNYQDRYYDDSSAKTDFNLYTKANYQLNEQWSLYGDVQYRTVGYEANGEDTGLVDDTFNFFNPKAGIIFDLNKNNNFYLSYAVANREPNRNDYESGNPKPERLNDFELGWRYISADVQFNTNVYYMNYRDQLVLTGELNDVGAPLRENVGESYRLGLEIDANIGLGEKLLVKPNVAISTNKNQDFVFERDGVLQELGKTNIAFSPNFIFGNIISYNPVNELNISFLSKYVGKQYMGNIDSDNSILDAYSQSDLNLQYTITCNGFLKSIVLSGLVNNVFNAKYVSNGYFYTYDDTFSVSGTTTTIEGAGYYPQAGTNFLLGATINF</sequence>
<evidence type="ECO:0000256" key="11">
    <source>
        <dbReference type="ARBA" id="ARBA00023237"/>
    </source>
</evidence>
<evidence type="ECO:0000256" key="7">
    <source>
        <dbReference type="ARBA" id="ARBA00023004"/>
    </source>
</evidence>
<proteinExistence type="inferred from homology"/>
<keyword evidence="11 12" id="KW-0998">Cell outer membrane</keyword>
<comment type="similarity">
    <text evidence="12 13">Belongs to the TonB-dependent receptor family.</text>
</comment>
<evidence type="ECO:0000256" key="10">
    <source>
        <dbReference type="ARBA" id="ARBA00023136"/>
    </source>
</evidence>